<name>A0A7S1G1J7_9STRA</name>
<dbReference type="GO" id="GO:0006850">
    <property type="term" value="P:pyruvate import into mitochondria"/>
    <property type="evidence" value="ECO:0007669"/>
    <property type="project" value="InterPro"/>
</dbReference>
<evidence type="ECO:0000256" key="5">
    <source>
        <dbReference type="ARBA" id="ARBA00022792"/>
    </source>
</evidence>
<keyword evidence="8 9" id="KW-0472">Membrane</keyword>
<protein>
    <recommendedName>
        <fullName evidence="9">Mitochondrial pyruvate carrier</fullName>
    </recommendedName>
</protein>
<keyword evidence="7 9" id="KW-0496">Mitochondrion</keyword>
<feature type="transmembrane region" description="Helical" evidence="9">
    <location>
        <begin position="74"/>
        <end position="95"/>
    </location>
</feature>
<dbReference type="EMBL" id="HBFR01041596">
    <property type="protein sequence ID" value="CAD8903178.1"/>
    <property type="molecule type" value="Transcribed_RNA"/>
</dbReference>
<evidence type="ECO:0000256" key="9">
    <source>
        <dbReference type="RuleBase" id="RU363100"/>
    </source>
</evidence>
<evidence type="ECO:0000256" key="3">
    <source>
        <dbReference type="ARBA" id="ARBA00022448"/>
    </source>
</evidence>
<evidence type="ECO:0000256" key="6">
    <source>
        <dbReference type="ARBA" id="ARBA00022989"/>
    </source>
</evidence>
<evidence type="ECO:0000313" key="11">
    <source>
        <dbReference type="EMBL" id="CAD8903178.1"/>
    </source>
</evidence>
<organism evidence="11">
    <name type="scientific">Corethron hystrix</name>
    <dbReference type="NCBI Taxonomy" id="216773"/>
    <lineage>
        <taxon>Eukaryota</taxon>
        <taxon>Sar</taxon>
        <taxon>Stramenopiles</taxon>
        <taxon>Ochrophyta</taxon>
        <taxon>Bacillariophyta</taxon>
        <taxon>Coscinodiscophyceae</taxon>
        <taxon>Corethrophycidae</taxon>
        <taxon>Corethrales</taxon>
        <taxon>Corethraceae</taxon>
        <taxon>Corethron</taxon>
    </lineage>
</organism>
<dbReference type="AlphaFoldDB" id="A0A7S1G1J7"/>
<comment type="function">
    <text evidence="9">Mediates the uptake of pyruvate into mitochondria.</text>
</comment>
<sequence length="294" mass="30910">MSATRPAVSPLLRQAYKQTYASLRVGRGGTSTSASTPAKPLRRVQSSSSSSSSTPPPPSEGEGMFTNPWSNAKLWGGFGAAAGWGMSGAAIYDASQSGPEIISLNMTGVLIVYSSLFARWAYVVKPQNMMLCACHVTNVLAQANQMKRGLEYKAEQGGPAGKEEVDQLMKSAGVAGAVGAVAIAGAPAMRTAVAGANLPFGLSAMVAGDAGPFTVHFWAPMSKWLISGASFMDLDRPTDKISVAQFTALTATGFFFSRYALLVKPINYVLCSVNIALFGSSAYHLTRKIKADYL</sequence>
<reference evidence="11" key="1">
    <citation type="submission" date="2021-01" db="EMBL/GenBank/DDBJ databases">
        <authorList>
            <person name="Corre E."/>
            <person name="Pelletier E."/>
            <person name="Niang G."/>
            <person name="Scheremetjew M."/>
            <person name="Finn R."/>
            <person name="Kale V."/>
            <person name="Holt S."/>
            <person name="Cochrane G."/>
            <person name="Meng A."/>
            <person name="Brown T."/>
            <person name="Cohen L."/>
        </authorList>
    </citation>
    <scope>NUCLEOTIDE SEQUENCE</scope>
    <source>
        <strain evidence="11">308</strain>
    </source>
</reference>
<keyword evidence="5 9" id="KW-0999">Mitochondrion inner membrane</keyword>
<evidence type="ECO:0000256" key="4">
    <source>
        <dbReference type="ARBA" id="ARBA00022692"/>
    </source>
</evidence>
<dbReference type="PANTHER" id="PTHR14154">
    <property type="entry name" value="UPF0041 BRAIN PROTEIN 44-RELATED"/>
    <property type="match status" value="1"/>
</dbReference>
<comment type="subcellular location">
    <subcellularLocation>
        <location evidence="1 9">Mitochondrion inner membrane</location>
        <topology evidence="1 9">Multi-pass membrane protein</topology>
    </subcellularLocation>
</comment>
<proteinExistence type="inferred from homology"/>
<keyword evidence="6 9" id="KW-1133">Transmembrane helix</keyword>
<keyword evidence="4 9" id="KW-0812">Transmembrane</keyword>
<keyword evidence="3 9" id="KW-0813">Transport</keyword>
<evidence type="ECO:0000256" key="8">
    <source>
        <dbReference type="ARBA" id="ARBA00023136"/>
    </source>
</evidence>
<dbReference type="InterPro" id="IPR005336">
    <property type="entry name" value="MPC"/>
</dbReference>
<gene>
    <name evidence="11" type="ORF">CHYS00102_LOCUS30397</name>
</gene>
<feature type="transmembrane region" description="Helical" evidence="9">
    <location>
        <begin position="101"/>
        <end position="122"/>
    </location>
</feature>
<feature type="transmembrane region" description="Helical" evidence="9">
    <location>
        <begin position="241"/>
        <end position="260"/>
    </location>
</feature>
<evidence type="ECO:0000256" key="10">
    <source>
        <dbReference type="SAM" id="MobiDB-lite"/>
    </source>
</evidence>
<evidence type="ECO:0000256" key="1">
    <source>
        <dbReference type="ARBA" id="ARBA00004448"/>
    </source>
</evidence>
<evidence type="ECO:0000256" key="7">
    <source>
        <dbReference type="ARBA" id="ARBA00023128"/>
    </source>
</evidence>
<dbReference type="Pfam" id="PF03650">
    <property type="entry name" value="MPC"/>
    <property type="match status" value="2"/>
</dbReference>
<feature type="region of interest" description="Disordered" evidence="10">
    <location>
        <begin position="23"/>
        <end position="66"/>
    </location>
</feature>
<evidence type="ECO:0000256" key="2">
    <source>
        <dbReference type="ARBA" id="ARBA00006416"/>
    </source>
</evidence>
<accession>A0A7S1G1J7</accession>
<comment type="similarity">
    <text evidence="2 9">Belongs to the mitochondrial pyruvate carrier (MPC) (TC 2.A.105) family.</text>
</comment>
<dbReference type="GO" id="GO:0005743">
    <property type="term" value="C:mitochondrial inner membrane"/>
    <property type="evidence" value="ECO:0007669"/>
    <property type="project" value="UniProtKB-SubCell"/>
</dbReference>